<feature type="compositionally biased region" description="Low complexity" evidence="1">
    <location>
        <begin position="153"/>
        <end position="167"/>
    </location>
</feature>
<dbReference type="Proteomes" id="UP000737018">
    <property type="component" value="Unassembled WGS sequence"/>
</dbReference>
<accession>A0A8J4W457</accession>
<evidence type="ECO:0000313" key="3">
    <source>
        <dbReference type="Proteomes" id="UP000737018"/>
    </source>
</evidence>
<keyword evidence="3" id="KW-1185">Reference proteome</keyword>
<name>A0A8J4W457_9ROSI</name>
<feature type="region of interest" description="Disordered" evidence="1">
    <location>
        <begin position="116"/>
        <end position="197"/>
    </location>
</feature>
<evidence type="ECO:0000313" key="2">
    <source>
        <dbReference type="EMBL" id="KAF3970676.1"/>
    </source>
</evidence>
<reference evidence="2" key="1">
    <citation type="submission" date="2020-03" db="EMBL/GenBank/DDBJ databases">
        <title>Castanea mollissima Vanexum genome sequencing.</title>
        <authorList>
            <person name="Staton M."/>
        </authorList>
    </citation>
    <scope>NUCLEOTIDE SEQUENCE</scope>
    <source>
        <tissue evidence="2">Leaf</tissue>
    </source>
</reference>
<comment type="caution">
    <text evidence="2">The sequence shown here is derived from an EMBL/GenBank/DDBJ whole genome shotgun (WGS) entry which is preliminary data.</text>
</comment>
<sequence length="197" mass="20264">MRPGRMWNGESRSADRLGAWTDADCGGGPSPGCSYARGDVVAAIVAGSARLTACLGICALLASACGLPIRPVLKHGPRSLTCVRVNGPVNPLPTLETAQPEVGSSGWKSTARRVVSGAPPAALENPEDRVPPTPGRTHNRISPEPVGCRRTARAAPAARAGRRVPAGGRTGNDRLGGLPRASNSRLRTGTDKGNPTV</sequence>
<protein>
    <submittedName>
        <fullName evidence="2">Uncharacterized protein</fullName>
    </submittedName>
</protein>
<dbReference type="OrthoDB" id="1721742at2759"/>
<dbReference type="AlphaFoldDB" id="A0A8J4W457"/>
<organism evidence="2 3">
    <name type="scientific">Castanea mollissima</name>
    <name type="common">Chinese chestnut</name>
    <dbReference type="NCBI Taxonomy" id="60419"/>
    <lineage>
        <taxon>Eukaryota</taxon>
        <taxon>Viridiplantae</taxon>
        <taxon>Streptophyta</taxon>
        <taxon>Embryophyta</taxon>
        <taxon>Tracheophyta</taxon>
        <taxon>Spermatophyta</taxon>
        <taxon>Magnoliopsida</taxon>
        <taxon>eudicotyledons</taxon>
        <taxon>Gunneridae</taxon>
        <taxon>Pentapetalae</taxon>
        <taxon>rosids</taxon>
        <taxon>fabids</taxon>
        <taxon>Fagales</taxon>
        <taxon>Fagaceae</taxon>
        <taxon>Castanea</taxon>
    </lineage>
</organism>
<feature type="compositionally biased region" description="Polar residues" evidence="1">
    <location>
        <begin position="181"/>
        <end position="197"/>
    </location>
</feature>
<evidence type="ECO:0000256" key="1">
    <source>
        <dbReference type="SAM" id="MobiDB-lite"/>
    </source>
</evidence>
<gene>
    <name evidence="2" type="ORF">CMV_005638</name>
</gene>
<proteinExistence type="predicted"/>
<dbReference type="EMBL" id="JRKL02000509">
    <property type="protein sequence ID" value="KAF3970676.1"/>
    <property type="molecule type" value="Genomic_DNA"/>
</dbReference>